<feature type="transmembrane region" description="Helical" evidence="8">
    <location>
        <begin position="381"/>
        <end position="401"/>
    </location>
</feature>
<evidence type="ECO:0000256" key="2">
    <source>
        <dbReference type="ARBA" id="ARBA00010199"/>
    </source>
</evidence>
<evidence type="ECO:0000256" key="6">
    <source>
        <dbReference type="ARBA" id="ARBA00022989"/>
    </source>
</evidence>
<dbReference type="Proteomes" id="UP001370348">
    <property type="component" value="Chromosome"/>
</dbReference>
<comment type="similarity">
    <text evidence="2">Belongs to the multi antimicrobial extrusion (MATE) (TC 2.A.66.1) family.</text>
</comment>
<feature type="transmembrane region" description="Helical" evidence="8">
    <location>
        <begin position="314"/>
        <end position="335"/>
    </location>
</feature>
<dbReference type="PIRSF" id="PIRSF006603">
    <property type="entry name" value="DinF"/>
    <property type="match status" value="1"/>
</dbReference>
<dbReference type="PANTHER" id="PTHR42893">
    <property type="entry name" value="PROTEIN DETOXIFICATION 44, CHLOROPLASTIC-RELATED"/>
    <property type="match status" value="1"/>
</dbReference>
<feature type="transmembrane region" description="Helical" evidence="8">
    <location>
        <begin position="165"/>
        <end position="188"/>
    </location>
</feature>
<feature type="transmembrane region" description="Helical" evidence="8">
    <location>
        <begin position="92"/>
        <end position="113"/>
    </location>
</feature>
<dbReference type="PANTHER" id="PTHR42893:SF46">
    <property type="entry name" value="PROTEIN DETOXIFICATION 44, CHLOROPLASTIC"/>
    <property type="match status" value="1"/>
</dbReference>
<evidence type="ECO:0000256" key="8">
    <source>
        <dbReference type="SAM" id="Phobius"/>
    </source>
</evidence>
<proteinExistence type="inferred from homology"/>
<evidence type="ECO:0000313" key="10">
    <source>
        <dbReference type="Proteomes" id="UP001370348"/>
    </source>
</evidence>
<feature type="transmembrane region" description="Helical" evidence="8">
    <location>
        <begin position="53"/>
        <end position="71"/>
    </location>
</feature>
<evidence type="ECO:0000256" key="4">
    <source>
        <dbReference type="ARBA" id="ARBA00022475"/>
    </source>
</evidence>
<reference evidence="9 10" key="1">
    <citation type="submission" date="2021-12" db="EMBL/GenBank/DDBJ databases">
        <title>Discovery of the Pendulisporaceae a myxobacterial family with distinct sporulation behavior and unique specialized metabolism.</title>
        <authorList>
            <person name="Garcia R."/>
            <person name="Popoff A."/>
            <person name="Bader C.D."/>
            <person name="Loehr J."/>
            <person name="Walesch S."/>
            <person name="Walt C."/>
            <person name="Boldt J."/>
            <person name="Bunk B."/>
            <person name="Haeckl F.J.F.P.J."/>
            <person name="Gunesch A.P."/>
            <person name="Birkelbach J."/>
            <person name="Nuebel U."/>
            <person name="Pietschmann T."/>
            <person name="Bach T."/>
            <person name="Mueller R."/>
        </authorList>
    </citation>
    <scope>NUCLEOTIDE SEQUENCE [LARGE SCALE GENOMIC DNA]</scope>
    <source>
        <strain evidence="9 10">MSr11954</strain>
    </source>
</reference>
<evidence type="ECO:0000256" key="5">
    <source>
        <dbReference type="ARBA" id="ARBA00022692"/>
    </source>
</evidence>
<feature type="transmembrane region" description="Helical" evidence="8">
    <location>
        <begin position="194"/>
        <end position="216"/>
    </location>
</feature>
<dbReference type="InterPro" id="IPR044644">
    <property type="entry name" value="DinF-like"/>
</dbReference>
<evidence type="ECO:0000256" key="3">
    <source>
        <dbReference type="ARBA" id="ARBA00022448"/>
    </source>
</evidence>
<accession>A0ABZ2M7Q4</accession>
<protein>
    <submittedName>
        <fullName evidence="9">MATE family efflux transporter</fullName>
    </submittedName>
</protein>
<keyword evidence="10" id="KW-1185">Reference proteome</keyword>
<feature type="transmembrane region" description="Helical" evidence="8">
    <location>
        <begin position="228"/>
        <end position="255"/>
    </location>
</feature>
<dbReference type="NCBIfam" id="TIGR00797">
    <property type="entry name" value="matE"/>
    <property type="match status" value="1"/>
</dbReference>
<keyword evidence="5 8" id="KW-0812">Transmembrane</keyword>
<evidence type="ECO:0000256" key="7">
    <source>
        <dbReference type="ARBA" id="ARBA00023136"/>
    </source>
</evidence>
<organism evidence="9 10">
    <name type="scientific">Pendulispora albinea</name>
    <dbReference type="NCBI Taxonomy" id="2741071"/>
    <lineage>
        <taxon>Bacteria</taxon>
        <taxon>Pseudomonadati</taxon>
        <taxon>Myxococcota</taxon>
        <taxon>Myxococcia</taxon>
        <taxon>Myxococcales</taxon>
        <taxon>Sorangiineae</taxon>
        <taxon>Pendulisporaceae</taxon>
        <taxon>Pendulispora</taxon>
    </lineage>
</organism>
<evidence type="ECO:0000256" key="1">
    <source>
        <dbReference type="ARBA" id="ARBA00004651"/>
    </source>
</evidence>
<dbReference type="InterPro" id="IPR048279">
    <property type="entry name" value="MdtK-like"/>
</dbReference>
<feature type="transmembrane region" description="Helical" evidence="8">
    <location>
        <begin position="275"/>
        <end position="293"/>
    </location>
</feature>
<sequence>MSLVPTLRHPHDRAIVRLAIPAFGALVAEPLFLLADSAIVGHLGTAQQAGLGIAGQALATIAGSCVFLAYGTTSSVARQLGAGNRARALRQGIDGIGLALAIGAALIVLGWPLAPWIVRAFGASATATPHAEIYLRISLLGLPGMLVVMAGTGVLRGLQDTRTPLYVSVAASVVNLALNALFVLVLGWGIAGSAWGTVLAQVGSAVAYLAVVVRGVRAHGVPLWPDLAGVRAAATAGFALILRTVSIQAVLVLATSVAAHTGNAEAAAYTVGSRIWMFLALALDAIAIAAQSITGRYLGASDVAGTRAATRRMIEWGIASGIVFGLVVFVTRSWIPDAFTHDPDVRGLLAASLVVIACMQPIAGAAFVLDGVLIGAGDQRYLALAQTVALIVFLPAAWWLFARGGSLVQLWLAIALWLTVRLVAFALRARGSSWLVTGASR</sequence>
<dbReference type="InterPro" id="IPR002528">
    <property type="entry name" value="MATE_fam"/>
</dbReference>
<comment type="subcellular location">
    <subcellularLocation>
        <location evidence="1">Cell membrane</location>
        <topology evidence="1">Multi-pass membrane protein</topology>
    </subcellularLocation>
</comment>
<feature type="transmembrane region" description="Helical" evidence="8">
    <location>
        <begin position="407"/>
        <end position="427"/>
    </location>
</feature>
<dbReference type="RefSeq" id="WP_394828173.1">
    <property type="nucleotide sequence ID" value="NZ_CP089984.1"/>
</dbReference>
<dbReference type="EMBL" id="CP089984">
    <property type="protein sequence ID" value="WXB18542.1"/>
    <property type="molecule type" value="Genomic_DNA"/>
</dbReference>
<dbReference type="CDD" id="cd13136">
    <property type="entry name" value="MATE_DinF_like"/>
    <property type="match status" value="1"/>
</dbReference>
<keyword evidence="7 8" id="KW-0472">Membrane</keyword>
<keyword evidence="6 8" id="KW-1133">Transmembrane helix</keyword>
<dbReference type="Pfam" id="PF01554">
    <property type="entry name" value="MatE"/>
    <property type="match status" value="2"/>
</dbReference>
<keyword evidence="3" id="KW-0813">Transport</keyword>
<keyword evidence="4" id="KW-1003">Cell membrane</keyword>
<feature type="transmembrane region" description="Helical" evidence="8">
    <location>
        <begin position="347"/>
        <end position="369"/>
    </location>
</feature>
<feature type="transmembrane region" description="Helical" evidence="8">
    <location>
        <begin position="133"/>
        <end position="158"/>
    </location>
</feature>
<gene>
    <name evidence="9" type="ORF">LZC94_15035</name>
</gene>
<name>A0ABZ2M7Q4_9BACT</name>
<evidence type="ECO:0000313" key="9">
    <source>
        <dbReference type="EMBL" id="WXB18542.1"/>
    </source>
</evidence>
<feature type="transmembrane region" description="Helical" evidence="8">
    <location>
        <begin position="14"/>
        <end position="33"/>
    </location>
</feature>